<sequence length="427" mass="48379">MQALNDIKTEPKHAANTGQQILEGIRESHETQNETKAAARESINIGRTVLTMVREIKNADQYNQPSLPRTYASVAAGNRLATSMHNPLSQNKAPPAQVLREITVNIRNPLTIASLRAMNPRSLKSHVDRAIEQSGNEHIENIKTVSTNQLKSGDLSIKTATTTEIEVLRQFAEDWEHRLGNGAAVRIPTHGVLVHGIRTSSMDVSGLEDTRDSILQENRPFIPSAEIKYIGWLTRKSTAKAASSIIVEFTRPQDANKIIDEGLIWHGEVFQCELYDRSCRLRQCFNCQANSTAYTWNLETEDSKPDFSLHVICPTLFEKPKLKNLVDRAEGDEEFQMRIGNWKRNCARTMHHETYHWIYTVSDPWCGPDEAYMPYLVRDLAVRNSLDTKINAENFALPGLAIYIMNTFNLKEVPYQSLTHNVERQEG</sequence>
<organism evidence="1 2">
    <name type="scientific">Fusarium oxysporum f. sp. raphani</name>
    <dbReference type="NCBI Taxonomy" id="96318"/>
    <lineage>
        <taxon>Eukaryota</taxon>
        <taxon>Fungi</taxon>
        <taxon>Dikarya</taxon>
        <taxon>Ascomycota</taxon>
        <taxon>Pezizomycotina</taxon>
        <taxon>Sordariomycetes</taxon>
        <taxon>Hypocreomycetidae</taxon>
        <taxon>Hypocreales</taxon>
        <taxon>Nectriaceae</taxon>
        <taxon>Fusarium</taxon>
        <taxon>Fusarium oxysporum species complex</taxon>
    </lineage>
</organism>
<dbReference type="EMBL" id="JAELUR010000004">
    <property type="protein sequence ID" value="KAG7433190.1"/>
    <property type="molecule type" value="Genomic_DNA"/>
</dbReference>
<proteinExistence type="predicted"/>
<dbReference type="AlphaFoldDB" id="A0A8J5U837"/>
<dbReference type="Proteomes" id="UP000693942">
    <property type="component" value="Unassembled WGS sequence"/>
</dbReference>
<reference evidence="1" key="1">
    <citation type="submission" date="2021-04" db="EMBL/GenBank/DDBJ databases">
        <title>First draft genome resource for Brassicaceae pathogens Fusarium oxysporum f. sp. raphani and Fusarium oxysporum f. sp. rapae.</title>
        <authorList>
            <person name="Asai S."/>
        </authorList>
    </citation>
    <scope>NUCLEOTIDE SEQUENCE</scope>
    <source>
        <strain evidence="1">Tf1262</strain>
    </source>
</reference>
<accession>A0A8J5U837</accession>
<gene>
    <name evidence="1" type="ORF">Forpi1262_v007115</name>
</gene>
<protein>
    <submittedName>
        <fullName evidence="1">Uncharacterized protein</fullName>
    </submittedName>
</protein>
<evidence type="ECO:0000313" key="2">
    <source>
        <dbReference type="Proteomes" id="UP000693942"/>
    </source>
</evidence>
<evidence type="ECO:0000313" key="1">
    <source>
        <dbReference type="EMBL" id="KAG7433190.1"/>
    </source>
</evidence>
<name>A0A8J5U837_FUSOX</name>
<comment type="caution">
    <text evidence="1">The sequence shown here is derived from an EMBL/GenBank/DDBJ whole genome shotgun (WGS) entry which is preliminary data.</text>
</comment>